<proteinExistence type="predicted"/>
<dbReference type="PRINTS" id="PR00625">
    <property type="entry name" value="JDOMAIN"/>
</dbReference>
<feature type="transmembrane region" description="Helical" evidence="2">
    <location>
        <begin position="292"/>
        <end position="312"/>
    </location>
</feature>
<dbReference type="PANTHER" id="PTHR43908:SF3">
    <property type="entry name" value="AT29763P-RELATED"/>
    <property type="match status" value="1"/>
</dbReference>
<dbReference type="PROSITE" id="PS50076">
    <property type="entry name" value="DNAJ_2"/>
    <property type="match status" value="1"/>
</dbReference>
<evidence type="ECO:0000256" key="1">
    <source>
        <dbReference type="SAM" id="MobiDB-lite"/>
    </source>
</evidence>
<dbReference type="InterPro" id="IPR001623">
    <property type="entry name" value="DnaJ_domain"/>
</dbReference>
<gene>
    <name evidence="4" type="primary">Dnajb12-L</name>
    <name evidence="4" type="ORF">Hamer_G024728</name>
</gene>
<dbReference type="GO" id="GO:0005789">
    <property type="term" value="C:endoplasmic reticulum membrane"/>
    <property type="evidence" value="ECO:0007669"/>
    <property type="project" value="TreeGrafter"/>
</dbReference>
<accession>A0A8J5N876</accession>
<feature type="domain" description="J" evidence="3">
    <location>
        <begin position="88"/>
        <end position="152"/>
    </location>
</feature>
<dbReference type="InterPro" id="IPR036869">
    <property type="entry name" value="J_dom_sf"/>
</dbReference>
<evidence type="ECO:0000256" key="2">
    <source>
        <dbReference type="SAM" id="Phobius"/>
    </source>
</evidence>
<sequence>FLELLNRLSGTAGHSPHSNGTAGSEGDSGGGSRGGGVGSGENVRQRRTSAKGEESTGTSPNASQSSGAIGEFTKEQVDAVKRIMRCKDYYEILGVTKEATDSDLKKTYRKLALQFHPDKNKAPGAGEAFKAVGNAFAVLSDAEKKKQYDLYGPEESNSPSQHRNSYSHHDFTRGYESSPKTRQQAMLLTFMGMVIHYMQMLVLLVLLLLLAFWLCIMVALLQKDKSMTLSRAGDMTAEELFNMFFGGGYPGGNVYVRRGGRWERAGAGGRSYNSQRGAQHQAAHAEQSNLSVFLQLMPLLLILLLSLASSLLSSDPTYSLSPTRLIVFLFICKVLLSR</sequence>
<feature type="non-terminal residue" evidence="4">
    <location>
        <position position="1"/>
    </location>
</feature>
<evidence type="ECO:0000313" key="5">
    <source>
        <dbReference type="Proteomes" id="UP000747542"/>
    </source>
</evidence>
<dbReference type="Gene3D" id="1.10.287.110">
    <property type="entry name" value="DnaJ domain"/>
    <property type="match status" value="1"/>
</dbReference>
<feature type="compositionally biased region" description="Gly residues" evidence="1">
    <location>
        <begin position="26"/>
        <end position="39"/>
    </location>
</feature>
<keyword evidence="2" id="KW-0812">Transmembrane</keyword>
<dbReference type="InterPro" id="IPR018253">
    <property type="entry name" value="DnaJ_domain_CS"/>
</dbReference>
<dbReference type="GO" id="GO:0030544">
    <property type="term" value="F:Hsp70 protein binding"/>
    <property type="evidence" value="ECO:0007669"/>
    <property type="project" value="TreeGrafter"/>
</dbReference>
<dbReference type="Pfam" id="PF00226">
    <property type="entry name" value="DnaJ"/>
    <property type="match status" value="1"/>
</dbReference>
<dbReference type="PANTHER" id="PTHR43908">
    <property type="entry name" value="AT29763P-RELATED"/>
    <property type="match status" value="1"/>
</dbReference>
<keyword evidence="2" id="KW-1133">Transmembrane helix</keyword>
<dbReference type="CDD" id="cd06257">
    <property type="entry name" value="DnaJ"/>
    <property type="match status" value="1"/>
</dbReference>
<protein>
    <submittedName>
        <fullName evidence="4">DnaJ subfamily B member 12-like</fullName>
    </submittedName>
</protein>
<dbReference type="InterPro" id="IPR051100">
    <property type="entry name" value="DnaJ_subfamily_B/C"/>
</dbReference>
<dbReference type="SMART" id="SM00271">
    <property type="entry name" value="DnaJ"/>
    <property type="match status" value="1"/>
</dbReference>
<dbReference type="SUPFAM" id="SSF46565">
    <property type="entry name" value="Chaperone J-domain"/>
    <property type="match status" value="1"/>
</dbReference>
<reference evidence="4" key="1">
    <citation type="journal article" date="2021" name="Sci. Adv.">
        <title>The American lobster genome reveals insights on longevity, neural, and immune adaptations.</title>
        <authorList>
            <person name="Polinski J.M."/>
            <person name="Zimin A.V."/>
            <person name="Clark K.F."/>
            <person name="Kohn A.B."/>
            <person name="Sadowski N."/>
            <person name="Timp W."/>
            <person name="Ptitsyn A."/>
            <person name="Khanna P."/>
            <person name="Romanova D.Y."/>
            <person name="Williams P."/>
            <person name="Greenwood S.J."/>
            <person name="Moroz L.L."/>
            <person name="Walt D.R."/>
            <person name="Bodnar A.G."/>
        </authorList>
    </citation>
    <scope>NUCLEOTIDE SEQUENCE</scope>
    <source>
        <strain evidence="4">GMGI-L3</strain>
    </source>
</reference>
<organism evidence="4 5">
    <name type="scientific">Homarus americanus</name>
    <name type="common">American lobster</name>
    <dbReference type="NCBI Taxonomy" id="6706"/>
    <lineage>
        <taxon>Eukaryota</taxon>
        <taxon>Metazoa</taxon>
        <taxon>Ecdysozoa</taxon>
        <taxon>Arthropoda</taxon>
        <taxon>Crustacea</taxon>
        <taxon>Multicrustacea</taxon>
        <taxon>Malacostraca</taxon>
        <taxon>Eumalacostraca</taxon>
        <taxon>Eucarida</taxon>
        <taxon>Decapoda</taxon>
        <taxon>Pleocyemata</taxon>
        <taxon>Astacidea</taxon>
        <taxon>Nephropoidea</taxon>
        <taxon>Nephropidae</taxon>
        <taxon>Homarus</taxon>
    </lineage>
</organism>
<feature type="compositionally biased region" description="Polar residues" evidence="1">
    <location>
        <begin position="155"/>
        <end position="164"/>
    </location>
</feature>
<feature type="region of interest" description="Disordered" evidence="1">
    <location>
        <begin position="8"/>
        <end position="70"/>
    </location>
</feature>
<feature type="region of interest" description="Disordered" evidence="1">
    <location>
        <begin position="149"/>
        <end position="177"/>
    </location>
</feature>
<dbReference type="PROSITE" id="PS00636">
    <property type="entry name" value="DNAJ_1"/>
    <property type="match status" value="1"/>
</dbReference>
<evidence type="ECO:0000313" key="4">
    <source>
        <dbReference type="EMBL" id="KAG7175150.1"/>
    </source>
</evidence>
<keyword evidence="5" id="KW-1185">Reference proteome</keyword>
<dbReference type="GO" id="GO:0071218">
    <property type="term" value="P:cellular response to misfolded protein"/>
    <property type="evidence" value="ECO:0007669"/>
    <property type="project" value="TreeGrafter"/>
</dbReference>
<dbReference type="Proteomes" id="UP000747542">
    <property type="component" value="Unassembled WGS sequence"/>
</dbReference>
<dbReference type="EMBL" id="JAHLQT010006121">
    <property type="protein sequence ID" value="KAG7175150.1"/>
    <property type="molecule type" value="Genomic_DNA"/>
</dbReference>
<evidence type="ECO:0000259" key="3">
    <source>
        <dbReference type="PROSITE" id="PS50076"/>
    </source>
</evidence>
<keyword evidence="2" id="KW-0472">Membrane</keyword>
<feature type="compositionally biased region" description="Polar residues" evidence="1">
    <location>
        <begin position="55"/>
        <end position="67"/>
    </location>
</feature>
<feature type="transmembrane region" description="Helical" evidence="2">
    <location>
        <begin position="197"/>
        <end position="221"/>
    </location>
</feature>
<dbReference type="AlphaFoldDB" id="A0A8J5N876"/>
<comment type="caution">
    <text evidence="4">The sequence shown here is derived from an EMBL/GenBank/DDBJ whole genome shotgun (WGS) entry which is preliminary data.</text>
</comment>
<name>A0A8J5N876_HOMAM</name>